<dbReference type="Proteomes" id="UP000815677">
    <property type="component" value="Unassembled WGS sequence"/>
</dbReference>
<keyword evidence="3" id="KW-1185">Reference proteome</keyword>
<feature type="domain" description="Cupin type-2" evidence="1">
    <location>
        <begin position="51"/>
        <end position="98"/>
    </location>
</feature>
<dbReference type="EMBL" id="DF849392">
    <property type="protein sequence ID" value="GAT57090.1"/>
    <property type="molecule type" value="Genomic_DNA"/>
</dbReference>
<reference evidence="2" key="1">
    <citation type="submission" date="2014-09" db="EMBL/GenBank/DDBJ databases">
        <title>Genome sequence of the luminous mushroom Mycena chlorophos for searching fungal bioluminescence genes.</title>
        <authorList>
            <person name="Tanaka Y."/>
            <person name="Kasuga D."/>
            <person name="Oba Y."/>
            <person name="Hase S."/>
            <person name="Sato K."/>
            <person name="Oba Y."/>
            <person name="Sakakibara Y."/>
        </authorList>
    </citation>
    <scope>NUCLEOTIDE SEQUENCE</scope>
</reference>
<name>A0ABQ0M1B3_MYCCL</name>
<dbReference type="SUPFAM" id="SSF51182">
    <property type="entry name" value="RmlC-like cupins"/>
    <property type="match status" value="1"/>
</dbReference>
<protein>
    <recommendedName>
        <fullName evidence="1">Cupin type-2 domain-containing protein</fullName>
    </recommendedName>
</protein>
<evidence type="ECO:0000313" key="3">
    <source>
        <dbReference type="Proteomes" id="UP000815677"/>
    </source>
</evidence>
<evidence type="ECO:0000259" key="1">
    <source>
        <dbReference type="Pfam" id="PF07883"/>
    </source>
</evidence>
<gene>
    <name evidence="2" type="ORF">MCHLO_13670</name>
</gene>
<dbReference type="Pfam" id="PF07883">
    <property type="entry name" value="Cupin_2"/>
    <property type="match status" value="1"/>
</dbReference>
<organism evidence="2 3">
    <name type="scientific">Mycena chlorophos</name>
    <name type="common">Agaric fungus</name>
    <name type="synonym">Agaricus chlorophos</name>
    <dbReference type="NCBI Taxonomy" id="658473"/>
    <lineage>
        <taxon>Eukaryota</taxon>
        <taxon>Fungi</taxon>
        <taxon>Dikarya</taxon>
        <taxon>Basidiomycota</taxon>
        <taxon>Agaricomycotina</taxon>
        <taxon>Agaricomycetes</taxon>
        <taxon>Agaricomycetidae</taxon>
        <taxon>Agaricales</taxon>
        <taxon>Marasmiineae</taxon>
        <taxon>Mycenaceae</taxon>
        <taxon>Mycena</taxon>
    </lineage>
</organism>
<dbReference type="InterPro" id="IPR014710">
    <property type="entry name" value="RmlC-like_jellyroll"/>
</dbReference>
<accession>A0ABQ0M1B3</accession>
<evidence type="ECO:0000313" key="2">
    <source>
        <dbReference type="EMBL" id="GAT57090.1"/>
    </source>
</evidence>
<dbReference type="InterPro" id="IPR013096">
    <property type="entry name" value="Cupin_2"/>
</dbReference>
<proteinExistence type="predicted"/>
<dbReference type="Gene3D" id="2.60.120.10">
    <property type="entry name" value="Jelly Rolls"/>
    <property type="match status" value="1"/>
</dbReference>
<sequence length="179" mass="20199">MNGPTHLKTLKLGKGVQLSLYCDDSQPEDSPLRWFSEAIADGDPSSEALYVPPHWHRNHTEHMSILEGRVEATIDGHKKILRAGDDFIVPRLALHSFKGFEGERLVMRESADPAGDYKVLFFNDAFSSDPFSFWRMMRASYDGDGYPSLGLYFRFLDVAFVTVFGGLAKLFLPDPPKLE</sequence>
<dbReference type="InterPro" id="IPR011051">
    <property type="entry name" value="RmlC_Cupin_sf"/>
</dbReference>